<keyword evidence="2" id="KW-1185">Reference proteome</keyword>
<evidence type="ECO:0000313" key="2">
    <source>
        <dbReference type="Proteomes" id="UP000322699"/>
    </source>
</evidence>
<comment type="caution">
    <text evidence="1">The sequence shown here is derived from an EMBL/GenBank/DDBJ whole genome shotgun (WGS) entry which is preliminary data.</text>
</comment>
<accession>A0A5B1CJ39</accession>
<dbReference type="Proteomes" id="UP000322699">
    <property type="component" value="Unassembled WGS sequence"/>
</dbReference>
<protein>
    <recommendedName>
        <fullName evidence="3">Lipoprotein</fullName>
    </recommendedName>
</protein>
<reference evidence="1 2" key="1">
    <citation type="submission" date="2019-08" db="EMBL/GenBank/DDBJ databases">
        <title>Deep-cultivation of Planctomycetes and their phenomic and genomic characterization uncovers novel biology.</title>
        <authorList>
            <person name="Wiegand S."/>
            <person name="Jogler M."/>
            <person name="Boedeker C."/>
            <person name="Pinto D."/>
            <person name="Vollmers J."/>
            <person name="Rivas-Marin E."/>
            <person name="Kohn T."/>
            <person name="Peeters S.H."/>
            <person name="Heuer A."/>
            <person name="Rast P."/>
            <person name="Oberbeckmann S."/>
            <person name="Bunk B."/>
            <person name="Jeske O."/>
            <person name="Meyerdierks A."/>
            <person name="Storesund J.E."/>
            <person name="Kallscheuer N."/>
            <person name="Luecker S."/>
            <person name="Lage O.M."/>
            <person name="Pohl T."/>
            <person name="Merkel B.J."/>
            <person name="Hornburger P."/>
            <person name="Mueller R.-W."/>
            <person name="Bruemmer F."/>
            <person name="Labrenz M."/>
            <person name="Spormann A.M."/>
            <person name="Op Den Camp H."/>
            <person name="Overmann J."/>
            <person name="Amann R."/>
            <person name="Jetten M.S.M."/>
            <person name="Mascher T."/>
            <person name="Medema M.H."/>
            <person name="Devos D.P."/>
            <person name="Kaster A.-K."/>
            <person name="Ovreas L."/>
            <person name="Rohde M."/>
            <person name="Galperin M.Y."/>
            <person name="Jogler C."/>
        </authorList>
    </citation>
    <scope>NUCLEOTIDE SEQUENCE [LARGE SCALE GENOMIC DNA]</scope>
    <source>
        <strain evidence="1 2">LF1</strain>
    </source>
</reference>
<organism evidence="1 2">
    <name type="scientific">Rubripirellula obstinata</name>
    <dbReference type="NCBI Taxonomy" id="406547"/>
    <lineage>
        <taxon>Bacteria</taxon>
        <taxon>Pseudomonadati</taxon>
        <taxon>Planctomycetota</taxon>
        <taxon>Planctomycetia</taxon>
        <taxon>Pirellulales</taxon>
        <taxon>Pirellulaceae</taxon>
        <taxon>Rubripirellula</taxon>
    </lineage>
</organism>
<dbReference type="OrthoDB" id="269097at2"/>
<evidence type="ECO:0008006" key="3">
    <source>
        <dbReference type="Google" id="ProtNLM"/>
    </source>
</evidence>
<dbReference type="EMBL" id="VRLW01000001">
    <property type="protein sequence ID" value="KAA1260271.1"/>
    <property type="molecule type" value="Genomic_DNA"/>
</dbReference>
<dbReference type="RefSeq" id="WP_068259532.1">
    <property type="nucleotide sequence ID" value="NZ_LWSK01000010.1"/>
</dbReference>
<evidence type="ECO:0000313" key="1">
    <source>
        <dbReference type="EMBL" id="KAA1260271.1"/>
    </source>
</evidence>
<dbReference type="AlphaFoldDB" id="A0A5B1CJ39"/>
<gene>
    <name evidence="1" type="ORF">LF1_28100</name>
</gene>
<dbReference type="PROSITE" id="PS51257">
    <property type="entry name" value="PROKAR_LIPOPROTEIN"/>
    <property type="match status" value="1"/>
</dbReference>
<proteinExistence type="predicted"/>
<name>A0A5B1CJ39_9BACT</name>
<sequence>MKSASNSPTLALTLALGICLASGCSGLRLPSTASMSGNPLLSGTLFPEKDTSSFVSPEGMPMSPGMPMASNSVAQLVYQGTKQAKANGGIVLQVVGDETPVRVLPLPAEGQSVYVSQLLTQSGVKKQLGSVKATLFRHSTGSIGGMPMECKMTKDGENVRPESDYALQPGDRLRVEKAGMLGGADLLDLVLNR</sequence>